<evidence type="ECO:0000313" key="10">
    <source>
        <dbReference type="Proteomes" id="UP000184476"/>
    </source>
</evidence>
<keyword evidence="6 7" id="KW-0472">Membrane</keyword>
<dbReference type="EMBL" id="FQVL01000008">
    <property type="protein sequence ID" value="SHF13332.1"/>
    <property type="molecule type" value="Genomic_DNA"/>
</dbReference>
<gene>
    <name evidence="9" type="ORF">SAMN05444392_10853</name>
</gene>
<dbReference type="PANTHER" id="PTHR24220:SF690">
    <property type="entry name" value="ABC TRANSPORTER, ATP-BINDING PROTEIN"/>
    <property type="match status" value="1"/>
</dbReference>
<dbReference type="InterPro" id="IPR003593">
    <property type="entry name" value="AAA+_ATPase"/>
</dbReference>
<feature type="transmembrane region" description="Helical" evidence="7">
    <location>
        <begin position="28"/>
        <end position="50"/>
    </location>
</feature>
<dbReference type="SUPFAM" id="SSF90123">
    <property type="entry name" value="ABC transporter transmembrane region"/>
    <property type="match status" value="1"/>
</dbReference>
<dbReference type="GO" id="GO:0016887">
    <property type="term" value="F:ATP hydrolysis activity"/>
    <property type="evidence" value="ECO:0007669"/>
    <property type="project" value="InterPro"/>
</dbReference>
<comment type="subcellular location">
    <subcellularLocation>
        <location evidence="1">Cell membrane</location>
        <topology evidence="1">Multi-pass membrane protein</topology>
    </subcellularLocation>
</comment>
<evidence type="ECO:0000256" key="3">
    <source>
        <dbReference type="ARBA" id="ARBA00022741"/>
    </source>
</evidence>
<dbReference type="GO" id="GO:0022857">
    <property type="term" value="F:transmembrane transporter activity"/>
    <property type="evidence" value="ECO:0007669"/>
    <property type="project" value="TreeGrafter"/>
</dbReference>
<evidence type="ECO:0000259" key="8">
    <source>
        <dbReference type="PROSITE" id="PS50893"/>
    </source>
</evidence>
<dbReference type="InterPro" id="IPR027417">
    <property type="entry name" value="P-loop_NTPase"/>
</dbReference>
<dbReference type="SUPFAM" id="SSF52540">
    <property type="entry name" value="P-loop containing nucleoside triphosphate hydrolases"/>
    <property type="match status" value="1"/>
</dbReference>
<keyword evidence="3" id="KW-0547">Nucleotide-binding</keyword>
<evidence type="ECO:0000256" key="7">
    <source>
        <dbReference type="SAM" id="Phobius"/>
    </source>
</evidence>
<keyword evidence="2 7" id="KW-0812">Transmembrane</keyword>
<protein>
    <submittedName>
        <fullName evidence="9">ABC-type multidrug transport system, ATPase and permease component</fullName>
    </submittedName>
</protein>
<dbReference type="RefSeq" id="WP_073155284.1">
    <property type="nucleotide sequence ID" value="NZ_FQVL01000008.1"/>
</dbReference>
<keyword evidence="4" id="KW-0067">ATP-binding</keyword>
<dbReference type="InterPro" id="IPR036640">
    <property type="entry name" value="ABC1_TM_sf"/>
</dbReference>
<dbReference type="InterPro" id="IPR003439">
    <property type="entry name" value="ABC_transporter-like_ATP-bd"/>
</dbReference>
<dbReference type="AlphaFoldDB" id="A0A1M4Z6B8"/>
<dbReference type="GO" id="GO:0005524">
    <property type="term" value="F:ATP binding"/>
    <property type="evidence" value="ECO:0007669"/>
    <property type="project" value="UniProtKB-KW"/>
</dbReference>
<dbReference type="Gene3D" id="3.40.50.300">
    <property type="entry name" value="P-loop containing nucleotide triphosphate hydrolases"/>
    <property type="match status" value="1"/>
</dbReference>
<dbReference type="GO" id="GO:0005886">
    <property type="term" value="C:plasma membrane"/>
    <property type="evidence" value="ECO:0007669"/>
    <property type="project" value="UniProtKB-SubCell"/>
</dbReference>
<organism evidence="9 10">
    <name type="scientific">Seinonella peptonophila</name>
    <dbReference type="NCBI Taxonomy" id="112248"/>
    <lineage>
        <taxon>Bacteria</taxon>
        <taxon>Bacillati</taxon>
        <taxon>Bacillota</taxon>
        <taxon>Bacilli</taxon>
        <taxon>Bacillales</taxon>
        <taxon>Thermoactinomycetaceae</taxon>
        <taxon>Seinonella</taxon>
    </lineage>
</organism>
<name>A0A1M4Z6B8_9BACL</name>
<feature type="transmembrane region" description="Helical" evidence="7">
    <location>
        <begin position="62"/>
        <end position="80"/>
    </location>
</feature>
<proteinExistence type="predicted"/>
<evidence type="ECO:0000256" key="1">
    <source>
        <dbReference type="ARBA" id="ARBA00004651"/>
    </source>
</evidence>
<keyword evidence="5 7" id="KW-1133">Transmembrane helix</keyword>
<accession>A0A1M4Z6B8</accession>
<evidence type="ECO:0000256" key="5">
    <source>
        <dbReference type="ARBA" id="ARBA00022989"/>
    </source>
</evidence>
<keyword evidence="10" id="KW-1185">Reference proteome</keyword>
<feature type="transmembrane region" description="Helical" evidence="7">
    <location>
        <begin position="161"/>
        <end position="180"/>
    </location>
</feature>
<evidence type="ECO:0000256" key="2">
    <source>
        <dbReference type="ARBA" id="ARBA00022692"/>
    </source>
</evidence>
<dbReference type="Gene3D" id="1.20.1560.10">
    <property type="entry name" value="ABC transporter type 1, transmembrane domain"/>
    <property type="match status" value="1"/>
</dbReference>
<feature type="domain" description="ABC transporter" evidence="8">
    <location>
        <begin position="339"/>
        <end position="628"/>
    </location>
</feature>
<dbReference type="Pfam" id="PF00005">
    <property type="entry name" value="ABC_tran"/>
    <property type="match status" value="1"/>
</dbReference>
<reference evidence="9 10" key="1">
    <citation type="submission" date="2016-11" db="EMBL/GenBank/DDBJ databases">
        <authorList>
            <person name="Jaros S."/>
            <person name="Januszkiewicz K."/>
            <person name="Wedrychowicz H."/>
        </authorList>
    </citation>
    <scope>NUCLEOTIDE SEQUENCE [LARGE SCALE GENOMIC DNA]</scope>
    <source>
        <strain evidence="9 10">DSM 44666</strain>
    </source>
</reference>
<evidence type="ECO:0000313" key="9">
    <source>
        <dbReference type="EMBL" id="SHF13332.1"/>
    </source>
</evidence>
<dbReference type="InterPro" id="IPR015854">
    <property type="entry name" value="ABC_transpr_LolD-like"/>
</dbReference>
<dbReference type="OrthoDB" id="2260349at2"/>
<dbReference type="SMART" id="SM00382">
    <property type="entry name" value="AAA"/>
    <property type="match status" value="1"/>
</dbReference>
<evidence type="ECO:0000256" key="4">
    <source>
        <dbReference type="ARBA" id="ARBA00022840"/>
    </source>
</evidence>
<dbReference type="PROSITE" id="PS50893">
    <property type="entry name" value="ABC_TRANSPORTER_2"/>
    <property type="match status" value="1"/>
</dbReference>
<evidence type="ECO:0000256" key="6">
    <source>
        <dbReference type="ARBA" id="ARBA00023136"/>
    </source>
</evidence>
<dbReference type="PANTHER" id="PTHR24220">
    <property type="entry name" value="IMPORT ATP-BINDING PROTEIN"/>
    <property type="match status" value="1"/>
</dbReference>
<sequence>MDTGKKKEKARVSGKRELFRSTSSSKSLLAKVLLLALLEAVSSALIPLALKQMLENPGKWTILGYASSLAVQVGLLVMFFEYARTFQVVMGQYLMERLARQLEDAALEPLSGLRRRFGQVHSSLVQKLVDNFGRDLPIMIKDAWIVMFQQVGICLAFGVKYLLISALGLLIMSCFVYLAVREKKRFSERQKKLDGALNNHIDSMTEQLVVFQETRTTGLKRDHVRRVTGKIVQLFLETAWKRFLLVVAPRTLPTLVSVWSVLMLAVSEGHSLPQLSMISGFMETTLVVSYSCMLLFLNMADSQGNLRHLEEALNSPKRPEGSDVVGPIDALSLSQDLCVTLPSGRKLFLDGLFPNHPRVKELIFKAGQFYILVGPSGSGKTRLVEIVARRSENVADEGIKWSGTYRIKSSGSWMSLFSTTLSSFCKYIFYCSQRASYVDGVRADESEAWQPGTVRDNIGLHLESADCSSERMNQVLDQVTSTLKETVKPLANDSKQAEWKERLVHLIAWIVELDHLDQEVGTLSGGEAIRCMLGRALVGAMLVDRPVLILDETFSQLDSGTALRILKRLRILMRLGGGCVIMVSHSHELNPADAIVLVFGSNGRGIIETGRVAELSKRESSEYNKVLRAC</sequence>
<dbReference type="STRING" id="112248.SAMN05444392_10853"/>
<dbReference type="Proteomes" id="UP000184476">
    <property type="component" value="Unassembled WGS sequence"/>
</dbReference>